<evidence type="ECO:0000313" key="1">
    <source>
        <dbReference type="EMBL" id="CAG8494054.1"/>
    </source>
</evidence>
<dbReference type="EMBL" id="CAJVPW010001878">
    <property type="protein sequence ID" value="CAG8494054.1"/>
    <property type="molecule type" value="Genomic_DNA"/>
</dbReference>
<gene>
    <name evidence="1" type="ORF">SPELUC_LOCUS2693</name>
</gene>
<evidence type="ECO:0000313" key="2">
    <source>
        <dbReference type="Proteomes" id="UP000789366"/>
    </source>
</evidence>
<protein>
    <submittedName>
        <fullName evidence="1">17913_t:CDS:1</fullName>
    </submittedName>
</protein>
<name>A0ACA9KUQ9_9GLOM</name>
<dbReference type="Proteomes" id="UP000789366">
    <property type="component" value="Unassembled WGS sequence"/>
</dbReference>
<reference evidence="1" key="1">
    <citation type="submission" date="2021-06" db="EMBL/GenBank/DDBJ databases">
        <authorList>
            <person name="Kallberg Y."/>
            <person name="Tangrot J."/>
            <person name="Rosling A."/>
        </authorList>
    </citation>
    <scope>NUCLEOTIDE SEQUENCE</scope>
    <source>
        <strain evidence="1">28 12/20/2015</strain>
    </source>
</reference>
<accession>A0ACA9KUQ9</accession>
<comment type="caution">
    <text evidence="1">The sequence shown here is derived from an EMBL/GenBank/DDBJ whole genome shotgun (WGS) entry which is preliminary data.</text>
</comment>
<proteinExistence type="predicted"/>
<organism evidence="1 2">
    <name type="scientific">Cetraspora pellucida</name>
    <dbReference type="NCBI Taxonomy" id="1433469"/>
    <lineage>
        <taxon>Eukaryota</taxon>
        <taxon>Fungi</taxon>
        <taxon>Fungi incertae sedis</taxon>
        <taxon>Mucoromycota</taxon>
        <taxon>Glomeromycotina</taxon>
        <taxon>Glomeromycetes</taxon>
        <taxon>Diversisporales</taxon>
        <taxon>Gigasporaceae</taxon>
        <taxon>Cetraspora</taxon>
    </lineage>
</organism>
<sequence length="995" mass="114264">MDKNTRKYGTSRQTAQKTVQKVKPSTTSKLKPPKHSTAPSNKIDCEPNPPSIPSNQQHTSSSSIGGQNPLVVSDDTKLVEKKPIITSYVTSSQRLPPKKSNKKRPMSRNNFTNVKPKNINESLAFDNIEQIDEDDGVVLIITNKSSTISSNRSSIQPKNPVRRPTSTNIPKRTSSIPNSVANGRPRERSSASIIIPSTSKSSTNNVNFVHHPSEKINDSDGSRRSSRITPKQSRPNSSVNKSPVRNVKSNNARLSKNNPSISPKIDSVGSLLSVPSSTLKHNRDSYQKKSPISSIVTPKRLSVQSSNLIQNRDSDLKKSPPISPIFTPKRDSVESSSSTLIQSRDSCLKTHPPSPLSKVAFTYSDINHDRSMSETLSQDLSNKTSFVNDDDLKRRKKLWNVIKELIETEKAFLQDMRLLEEVYFIQARDIPIFDQYDCKTIFSNLPDIIKFSDDFLDLLLTASGIEGSDNDLEKHYKLENDVTFIGHVFAQMMKKEQGDSRLEKVYGEYCKRHEAAVQKLQEFDHDDNVQGFLQKCKSQCNGRTTCWDITSLLIKPVQRVLKYPLLLHQILSHTKPSHPDYEQIQFSLLEITKVAERINEIKKRKDIVEKIIGNKKHNYKRNKNFTEDELYNAYVEKFKSLEQQGLQLEEDVKCWVRSIKSFFEDQRRLAAAIEEFHTLWISSNKNSDDFVRIIEYGKTIKGLESSCGKEMEEAIKKVLFPQIEKFLSLFKAPAAVMKKRDRKLLDHCHVNSLKAKGETPEKSLQQSDDAFMSISEQLREELPTFFVFMIEYFDIIVQELVKIQARFYRQMSMDFQQYFCKFVDLQALEQISTDRELVLRDMDIVGEYTNYYHYMLEMDKELNNFVLINTQRSDINENKNERKSTSSKSVRSSTSSRRLEGSLNKEDSKEHRKGGIWTDDDDAEGYSWYSSNSLDNKIRNLFEFDQTIEYESRQKYGAHKKYSTDSIIEHRSSYDSNTFHDSLTGEEKDELIIFT</sequence>
<keyword evidence="2" id="KW-1185">Reference proteome</keyword>